<dbReference type="Proteomes" id="UP000054558">
    <property type="component" value="Unassembled WGS sequence"/>
</dbReference>
<reference evidence="1 2" key="1">
    <citation type="journal article" date="2014" name="Nat. Commun.">
        <title>Klebsormidium flaccidum genome reveals primary factors for plant terrestrial adaptation.</title>
        <authorList>
            <person name="Hori K."/>
            <person name="Maruyama F."/>
            <person name="Fujisawa T."/>
            <person name="Togashi T."/>
            <person name="Yamamoto N."/>
            <person name="Seo M."/>
            <person name="Sato S."/>
            <person name="Yamada T."/>
            <person name="Mori H."/>
            <person name="Tajima N."/>
            <person name="Moriyama T."/>
            <person name="Ikeuchi M."/>
            <person name="Watanabe M."/>
            <person name="Wada H."/>
            <person name="Kobayashi K."/>
            <person name="Saito M."/>
            <person name="Masuda T."/>
            <person name="Sasaki-Sekimoto Y."/>
            <person name="Mashiguchi K."/>
            <person name="Awai K."/>
            <person name="Shimojima M."/>
            <person name="Masuda S."/>
            <person name="Iwai M."/>
            <person name="Nobusawa T."/>
            <person name="Narise T."/>
            <person name="Kondo S."/>
            <person name="Saito H."/>
            <person name="Sato R."/>
            <person name="Murakawa M."/>
            <person name="Ihara Y."/>
            <person name="Oshima-Yamada Y."/>
            <person name="Ohtaka K."/>
            <person name="Satoh M."/>
            <person name="Sonobe K."/>
            <person name="Ishii M."/>
            <person name="Ohtani R."/>
            <person name="Kanamori-Sato M."/>
            <person name="Honoki R."/>
            <person name="Miyazaki D."/>
            <person name="Mochizuki H."/>
            <person name="Umetsu J."/>
            <person name="Higashi K."/>
            <person name="Shibata D."/>
            <person name="Kamiya Y."/>
            <person name="Sato N."/>
            <person name="Nakamura Y."/>
            <person name="Tabata S."/>
            <person name="Ida S."/>
            <person name="Kurokawa K."/>
            <person name="Ohta H."/>
        </authorList>
    </citation>
    <scope>NUCLEOTIDE SEQUENCE [LARGE SCALE GENOMIC DNA]</scope>
    <source>
        <strain evidence="1 2">NIES-2285</strain>
    </source>
</reference>
<sequence length="95" mass="10787">MGPLCWFWIIQRTLLFREPWQRTRSGCRKADDPGRPERRTAHAKIDFKSTAYLAWETVCYGRLVIIWLGFIAPGKGLQEGGQAGARRRGHGCGAQ</sequence>
<dbReference type="EMBL" id="DF237197">
    <property type="protein sequence ID" value="GAQ85681.1"/>
    <property type="molecule type" value="Genomic_DNA"/>
</dbReference>
<keyword evidence="2" id="KW-1185">Reference proteome</keyword>
<name>A0A1Y1I975_KLENI</name>
<dbReference type="AlphaFoldDB" id="A0A1Y1I975"/>
<protein>
    <submittedName>
        <fullName evidence="1">Uncharacterized protein</fullName>
    </submittedName>
</protein>
<proteinExistence type="predicted"/>
<evidence type="ECO:0000313" key="2">
    <source>
        <dbReference type="Proteomes" id="UP000054558"/>
    </source>
</evidence>
<accession>A0A1Y1I975</accession>
<gene>
    <name evidence="1" type="ORF">KFL_002480190</name>
</gene>
<evidence type="ECO:0000313" key="1">
    <source>
        <dbReference type="EMBL" id="GAQ85681.1"/>
    </source>
</evidence>
<organism evidence="1 2">
    <name type="scientific">Klebsormidium nitens</name>
    <name type="common">Green alga</name>
    <name type="synonym">Ulothrix nitens</name>
    <dbReference type="NCBI Taxonomy" id="105231"/>
    <lineage>
        <taxon>Eukaryota</taxon>
        <taxon>Viridiplantae</taxon>
        <taxon>Streptophyta</taxon>
        <taxon>Klebsormidiophyceae</taxon>
        <taxon>Klebsormidiales</taxon>
        <taxon>Klebsormidiaceae</taxon>
        <taxon>Klebsormidium</taxon>
    </lineage>
</organism>